<comment type="similarity">
    <text evidence="1 7">Belongs to the Lgt family.</text>
</comment>
<dbReference type="EMBL" id="CP002630">
    <property type="protein sequence ID" value="AEB10878.1"/>
    <property type="molecule type" value="Genomic_DNA"/>
</dbReference>
<sequence>MDPVLVQIGPFTIRWYGFLITLAIFVGFYLAERRLRAQGQDVELFDRAAVWAVIWGVVGARVVYVLTSWSNFADNPLAVLYIWQGGLSFHGGILGGVLTFLYFRWRYGAPFYTFAEAALPGVALGIIGGRIGNFMNGSDTVGRLTTLPIGFTWPESAVGFPGICTATGDLAYGVCLGEVVRGPVHLTQLYGAFIGLILLVLVYRWYAAKRPEGYVFWNFVLWYSVLRSVIEEPFRLNPLWWPVYTNDALGVGLFTATQLVSIPLVLLALYQLRRLKARA</sequence>
<organism evidence="8 9">
    <name type="scientific">Marinithermus hydrothermalis (strain DSM 14884 / JCM 11576 / T1)</name>
    <dbReference type="NCBI Taxonomy" id="869210"/>
    <lineage>
        <taxon>Bacteria</taxon>
        <taxon>Thermotogati</taxon>
        <taxon>Deinococcota</taxon>
        <taxon>Deinococci</taxon>
        <taxon>Thermales</taxon>
        <taxon>Thermaceae</taxon>
        <taxon>Marinithermus</taxon>
    </lineage>
</organism>
<evidence type="ECO:0000256" key="2">
    <source>
        <dbReference type="ARBA" id="ARBA00022475"/>
    </source>
</evidence>
<dbReference type="GO" id="GO:0008961">
    <property type="term" value="F:phosphatidylglycerol-prolipoprotein diacylglyceryl transferase activity"/>
    <property type="evidence" value="ECO:0007669"/>
    <property type="project" value="UniProtKB-UniRule"/>
</dbReference>
<dbReference type="OrthoDB" id="871140at2"/>
<dbReference type="EC" id="2.5.1.145" evidence="7"/>
<dbReference type="GO" id="GO:0042158">
    <property type="term" value="P:lipoprotein biosynthetic process"/>
    <property type="evidence" value="ECO:0007669"/>
    <property type="project" value="UniProtKB-UniRule"/>
</dbReference>
<accession>F2NLP8</accession>
<evidence type="ECO:0000256" key="1">
    <source>
        <dbReference type="ARBA" id="ARBA00007150"/>
    </source>
</evidence>
<keyword evidence="3 7" id="KW-0808">Transferase</keyword>
<feature type="transmembrane region" description="Helical" evidence="7">
    <location>
        <begin position="78"/>
        <end position="103"/>
    </location>
</feature>
<evidence type="ECO:0000313" key="9">
    <source>
        <dbReference type="Proteomes" id="UP000007030"/>
    </source>
</evidence>
<keyword evidence="2 7" id="KW-1003">Cell membrane</keyword>
<dbReference type="UniPathway" id="UPA00664"/>
<dbReference type="HAMAP" id="MF_01147">
    <property type="entry name" value="Lgt"/>
    <property type="match status" value="1"/>
</dbReference>
<comment type="catalytic activity">
    <reaction evidence="7">
        <text>L-cysteinyl-[prolipoprotein] + a 1,2-diacyl-sn-glycero-3-phospho-(1'-sn-glycerol) = an S-1,2-diacyl-sn-glyceryl-L-cysteinyl-[prolipoprotein] + sn-glycerol 1-phosphate + H(+)</text>
        <dbReference type="Rhea" id="RHEA:56712"/>
        <dbReference type="Rhea" id="RHEA-COMP:14679"/>
        <dbReference type="Rhea" id="RHEA-COMP:14680"/>
        <dbReference type="ChEBI" id="CHEBI:15378"/>
        <dbReference type="ChEBI" id="CHEBI:29950"/>
        <dbReference type="ChEBI" id="CHEBI:57685"/>
        <dbReference type="ChEBI" id="CHEBI:64716"/>
        <dbReference type="ChEBI" id="CHEBI:140658"/>
        <dbReference type="EC" id="2.5.1.145"/>
    </reaction>
</comment>
<dbReference type="AlphaFoldDB" id="F2NLP8"/>
<comment type="subcellular location">
    <subcellularLocation>
        <location evidence="7">Cell inner membrane</location>
        <topology evidence="7">Multi-pass membrane protein</topology>
    </subcellularLocation>
</comment>
<evidence type="ECO:0000256" key="5">
    <source>
        <dbReference type="ARBA" id="ARBA00022989"/>
    </source>
</evidence>
<gene>
    <name evidence="7" type="primary">lgt</name>
    <name evidence="8" type="ordered locus">Marky_0115</name>
</gene>
<dbReference type="KEGG" id="mhd:Marky_0115"/>
<dbReference type="Pfam" id="PF01790">
    <property type="entry name" value="LGT"/>
    <property type="match status" value="1"/>
</dbReference>
<dbReference type="Proteomes" id="UP000007030">
    <property type="component" value="Chromosome"/>
</dbReference>
<dbReference type="GO" id="GO:0005886">
    <property type="term" value="C:plasma membrane"/>
    <property type="evidence" value="ECO:0007669"/>
    <property type="project" value="UniProtKB-SubCell"/>
</dbReference>
<feature type="transmembrane region" description="Helical" evidence="7">
    <location>
        <begin position="110"/>
        <end position="131"/>
    </location>
</feature>
<keyword evidence="6 7" id="KW-0472">Membrane</keyword>
<dbReference type="STRING" id="869210.Marky_0115"/>
<dbReference type="RefSeq" id="WP_013702933.1">
    <property type="nucleotide sequence ID" value="NC_015387.1"/>
</dbReference>
<feature type="transmembrane region" description="Helical" evidence="7">
    <location>
        <begin position="44"/>
        <end position="66"/>
    </location>
</feature>
<evidence type="ECO:0000256" key="7">
    <source>
        <dbReference type="HAMAP-Rule" id="MF_01147"/>
    </source>
</evidence>
<evidence type="ECO:0000313" key="8">
    <source>
        <dbReference type="EMBL" id="AEB10878.1"/>
    </source>
</evidence>
<dbReference type="NCBIfam" id="TIGR00544">
    <property type="entry name" value="lgt"/>
    <property type="match status" value="1"/>
</dbReference>
<feature type="binding site" evidence="7">
    <location>
        <position position="130"/>
    </location>
    <ligand>
        <name>a 1,2-diacyl-sn-glycero-3-phospho-(1'-sn-glycerol)</name>
        <dbReference type="ChEBI" id="CHEBI:64716"/>
    </ligand>
</feature>
<dbReference type="NCBIfam" id="NF000784">
    <property type="entry name" value="PRK00052.4-5"/>
    <property type="match status" value="1"/>
</dbReference>
<feature type="transmembrane region" description="Helical" evidence="7">
    <location>
        <begin position="250"/>
        <end position="270"/>
    </location>
</feature>
<feature type="transmembrane region" description="Helical" evidence="7">
    <location>
        <begin position="189"/>
        <end position="206"/>
    </location>
</feature>
<proteinExistence type="inferred from homology"/>
<keyword evidence="5 7" id="KW-1133">Transmembrane helix</keyword>
<feature type="transmembrane region" description="Helical" evidence="7">
    <location>
        <begin position="213"/>
        <end position="230"/>
    </location>
</feature>
<feature type="transmembrane region" description="Helical" evidence="7">
    <location>
        <begin position="13"/>
        <end position="32"/>
    </location>
</feature>
<dbReference type="HOGENOM" id="CLU_013386_1_1_0"/>
<name>F2NLP8_MARHT</name>
<dbReference type="InterPro" id="IPR001640">
    <property type="entry name" value="Lgt"/>
</dbReference>
<evidence type="ECO:0000256" key="6">
    <source>
        <dbReference type="ARBA" id="ARBA00023136"/>
    </source>
</evidence>
<keyword evidence="7" id="KW-0997">Cell inner membrane</keyword>
<reference evidence="8 9" key="1">
    <citation type="journal article" date="2012" name="Stand. Genomic Sci.">
        <title>Complete genome sequence of the aerobic, heterotroph Marinithermus hydrothermalis type strain (T1(T)) from a deep-sea hydrothermal vent chimney.</title>
        <authorList>
            <person name="Copeland A."/>
            <person name="Gu W."/>
            <person name="Yasawong M."/>
            <person name="Lapidus A."/>
            <person name="Lucas S."/>
            <person name="Deshpande S."/>
            <person name="Pagani I."/>
            <person name="Tapia R."/>
            <person name="Cheng J.F."/>
            <person name="Goodwin L.A."/>
            <person name="Pitluck S."/>
            <person name="Liolios K."/>
            <person name="Ivanova N."/>
            <person name="Mavromatis K."/>
            <person name="Mikhailova N."/>
            <person name="Pati A."/>
            <person name="Chen A."/>
            <person name="Palaniappan K."/>
            <person name="Land M."/>
            <person name="Pan C."/>
            <person name="Brambilla E.M."/>
            <person name="Rohde M."/>
            <person name="Tindall B.J."/>
            <person name="Sikorski J."/>
            <person name="Goker M."/>
            <person name="Detter J.C."/>
            <person name="Bristow J."/>
            <person name="Eisen J.A."/>
            <person name="Markowitz V."/>
            <person name="Hugenholtz P."/>
            <person name="Kyrpides N.C."/>
            <person name="Klenk H.P."/>
            <person name="Woyke T."/>
        </authorList>
    </citation>
    <scope>NUCLEOTIDE SEQUENCE [LARGE SCALE GENOMIC DNA]</scope>
    <source>
        <strain evidence="9">DSM 14884 / JCM 11576 / T1</strain>
    </source>
</reference>
<comment type="function">
    <text evidence="7">Catalyzes the transfer of the diacylglyceryl group from phosphatidylglycerol to the sulfhydryl group of the N-terminal cysteine of a prolipoprotein, the first step in the formation of mature lipoproteins.</text>
</comment>
<protein>
    <recommendedName>
        <fullName evidence="7">Phosphatidylglycerol--prolipoprotein diacylglyceryl transferase</fullName>
        <ecNumber evidence="7">2.5.1.145</ecNumber>
    </recommendedName>
</protein>
<evidence type="ECO:0000256" key="4">
    <source>
        <dbReference type="ARBA" id="ARBA00022692"/>
    </source>
</evidence>
<keyword evidence="4 7" id="KW-0812">Transmembrane</keyword>
<evidence type="ECO:0000256" key="3">
    <source>
        <dbReference type="ARBA" id="ARBA00022679"/>
    </source>
</evidence>
<dbReference type="PANTHER" id="PTHR30589">
    <property type="entry name" value="PROLIPOPROTEIN DIACYLGLYCERYL TRANSFERASE"/>
    <property type="match status" value="1"/>
</dbReference>
<comment type="pathway">
    <text evidence="7">Protein modification; lipoprotein biosynthesis (diacylglyceryl transfer).</text>
</comment>
<dbReference type="eggNOG" id="COG0682">
    <property type="taxonomic scope" value="Bacteria"/>
</dbReference>
<keyword evidence="9" id="KW-1185">Reference proteome</keyword>
<dbReference type="PANTHER" id="PTHR30589:SF0">
    <property type="entry name" value="PHOSPHATIDYLGLYCEROL--PROLIPOPROTEIN DIACYLGLYCERYL TRANSFERASE"/>
    <property type="match status" value="1"/>
</dbReference>